<dbReference type="HOGENOM" id="CLU_2395490_0_0_11"/>
<proteinExistence type="predicted"/>
<name>S4GJI6_9BIFI</name>
<accession>S4GJI6</accession>
<gene>
    <name evidence="1" type="ORF">HMPREF1576_01440</name>
</gene>
<dbReference type="EMBL" id="ATJO01000172">
    <property type="protein sequence ID" value="EPI49332.1"/>
    <property type="molecule type" value="Genomic_DNA"/>
</dbReference>
<dbReference type="AlphaFoldDB" id="S4GJI6"/>
<dbReference type="Proteomes" id="UP000014601">
    <property type="component" value="Unassembled WGS sequence"/>
</dbReference>
<comment type="caution">
    <text evidence="1">The sequence shown here is derived from an EMBL/GenBank/DDBJ whole genome shotgun (WGS) entry which is preliminary data.</text>
</comment>
<evidence type="ECO:0000313" key="1">
    <source>
        <dbReference type="EMBL" id="EPI49332.1"/>
    </source>
</evidence>
<organism evidence="1 2">
    <name type="scientific">Gardnerella pickettii JCP7719</name>
    <dbReference type="NCBI Taxonomy" id="1261061"/>
    <lineage>
        <taxon>Bacteria</taxon>
        <taxon>Bacillati</taxon>
        <taxon>Actinomycetota</taxon>
        <taxon>Actinomycetes</taxon>
        <taxon>Bifidobacteriales</taxon>
        <taxon>Bifidobacteriaceae</taxon>
        <taxon>Gardnerella</taxon>
        <taxon>Gardnerella pickettii</taxon>
    </lineage>
</organism>
<protein>
    <submittedName>
        <fullName evidence="1">Uncharacterized protein</fullName>
    </submittedName>
</protein>
<evidence type="ECO:0000313" key="2">
    <source>
        <dbReference type="Proteomes" id="UP000014601"/>
    </source>
</evidence>
<reference evidence="1 2" key="1">
    <citation type="submission" date="2013-06" db="EMBL/GenBank/DDBJ databases">
        <authorList>
            <person name="Weinstock G."/>
            <person name="Sodergren E."/>
            <person name="Lobos E.A."/>
            <person name="Fulton L."/>
            <person name="Fulton R."/>
            <person name="Courtney L."/>
            <person name="Fronick C."/>
            <person name="O'Laughlin M."/>
            <person name="Godfrey J."/>
            <person name="Wilson R.M."/>
            <person name="Miner T."/>
            <person name="Farmer C."/>
            <person name="Delehaunty K."/>
            <person name="Cordes M."/>
            <person name="Minx P."/>
            <person name="Tomlinson C."/>
            <person name="Chen J."/>
            <person name="Wollam A."/>
            <person name="Pepin K.H."/>
            <person name="Bhonagiri V."/>
            <person name="Zhang X."/>
            <person name="Warren W."/>
            <person name="Mitreva M."/>
            <person name="Mardis E.R."/>
            <person name="Wilson R.K."/>
        </authorList>
    </citation>
    <scope>NUCLEOTIDE SEQUENCE [LARGE SCALE GENOMIC DNA]</scope>
    <source>
        <strain evidence="1 2">JCP7719</strain>
    </source>
</reference>
<sequence>MPFFPPCAQIIANFDLMIPIYKFIRLRDDLPYFRYNRTTVLCVCVVCLRSDLPLRLERSARTTGPAFPHFVPYLTQITYKTRKNLPHFVPKST</sequence>